<dbReference type="PANTHER" id="PTHR43685:SF2">
    <property type="entry name" value="GLYCOSYLTRANSFERASE 2-LIKE DOMAIN-CONTAINING PROTEIN"/>
    <property type="match status" value="1"/>
</dbReference>
<dbReference type="Gene3D" id="3.40.50.2000">
    <property type="entry name" value="Glycogen Phosphorylase B"/>
    <property type="match status" value="2"/>
</dbReference>
<dbReference type="AlphaFoldDB" id="A0A428X143"/>
<dbReference type="InterPro" id="IPR019290">
    <property type="entry name" value="GlycosylTrfase-like_prok"/>
</dbReference>
<dbReference type="Pfam" id="PF00535">
    <property type="entry name" value="Glycos_transf_2"/>
    <property type="match status" value="1"/>
</dbReference>
<keyword evidence="4" id="KW-1185">Reference proteome</keyword>
<dbReference type="SUPFAM" id="SSF53756">
    <property type="entry name" value="UDP-Glycosyltransferase/glycogen phosphorylase"/>
    <property type="match status" value="1"/>
</dbReference>
<proteinExistence type="predicted"/>
<reference evidence="3 4" key="1">
    <citation type="submission" date="2018-05" db="EMBL/GenBank/DDBJ databases">
        <title>Evolution of GPA BGCs.</title>
        <authorList>
            <person name="Waglechner N."/>
            <person name="Wright G.D."/>
        </authorList>
    </citation>
    <scope>NUCLEOTIDE SEQUENCE [LARGE SCALE GENOMIC DNA]</scope>
    <source>
        <strain evidence="3 4">DSM 5908</strain>
    </source>
</reference>
<dbReference type="EMBL" id="QHHU01000004">
    <property type="protein sequence ID" value="RSM49082.1"/>
    <property type="molecule type" value="Genomic_DNA"/>
</dbReference>
<dbReference type="CDD" id="cd00761">
    <property type="entry name" value="Glyco_tranf_GTA_type"/>
    <property type="match status" value="1"/>
</dbReference>
<dbReference type="InterPro" id="IPR050834">
    <property type="entry name" value="Glycosyltransf_2"/>
</dbReference>
<dbReference type="RefSeq" id="WP_020646832.1">
    <property type="nucleotide sequence ID" value="NZ_QHHU01000004.1"/>
</dbReference>
<dbReference type="GO" id="GO:0044010">
    <property type="term" value="P:single-species biofilm formation"/>
    <property type="evidence" value="ECO:0007669"/>
    <property type="project" value="TreeGrafter"/>
</dbReference>
<dbReference type="Proteomes" id="UP000286716">
    <property type="component" value="Unassembled WGS sequence"/>
</dbReference>
<sequence>MRIALSCRDLAVDRLLGDGARVFARAREAAGAGHQVFLVAEELPPSRNDDRVGWVPTAPARPDHRYFTEAHRYADRVLDTLRTLGDLDVVEFLDAGAEGLSTIRAKRLLGEFPGTTLCVVRCPWSTAADGPAAHRPLTAEHQFTAFAERYCAEHADVTTAVATSVAPAASRTGPEVWRLGAYRPDAGIETFLDAAALVLDLHPETRFELRGEDTPTDPLGKSYRDHLRRGLPDRLRHAVTFGGALRDEDERLGARCVLPAGDAECPSTAAFALSRGCTVVAPKGSTAADVVEQHGGGIVVAPDDPAALAEALFAEAPACTEDRAALSFPQVEAVTTPVEPGLVSVVIPLFDQGRFLSGALASVRAAGYDDVEIVVVDDGSTDPGTVAAFDALSGVVKVRQPNAGLSAARNAGIAASHGRYIVPLDADDELPPGFLGPAVTALARHPELSYVVGHLRYTGLLDHVQAPLGYAGDVSVVVNTHGRATGVFRREALHAVGGYDESLPAYEDWDLYLRLARAGLEGDVAPVEGQRYRRHAGSMTFGHTSDDRRELTQLLLRRHAADLPPDRSLPLLLTLAELWKSGYEPSASARLLEAGDG</sequence>
<accession>A0A428X143</accession>
<organism evidence="3 4">
    <name type="scientific">Amycolatopsis balhimycina DSM 5908</name>
    <dbReference type="NCBI Taxonomy" id="1081091"/>
    <lineage>
        <taxon>Bacteria</taxon>
        <taxon>Bacillati</taxon>
        <taxon>Actinomycetota</taxon>
        <taxon>Actinomycetes</taxon>
        <taxon>Pseudonocardiales</taxon>
        <taxon>Pseudonocardiaceae</taxon>
        <taxon>Amycolatopsis</taxon>
    </lineage>
</organism>
<evidence type="ECO:0000313" key="4">
    <source>
        <dbReference type="Proteomes" id="UP000286716"/>
    </source>
</evidence>
<feature type="domain" description="Glycosyltransferase 2-like prokaryotic type" evidence="2">
    <location>
        <begin position="487"/>
        <end position="540"/>
    </location>
</feature>
<protein>
    <recommendedName>
        <fullName evidence="5">Glycosyltransferase</fullName>
    </recommendedName>
</protein>
<evidence type="ECO:0000313" key="3">
    <source>
        <dbReference type="EMBL" id="RSM49082.1"/>
    </source>
</evidence>
<dbReference type="InterPro" id="IPR029044">
    <property type="entry name" value="Nucleotide-diphossugar_trans"/>
</dbReference>
<dbReference type="Pfam" id="PF13692">
    <property type="entry name" value="Glyco_trans_1_4"/>
    <property type="match status" value="1"/>
</dbReference>
<name>A0A428X143_AMYBA</name>
<dbReference type="OrthoDB" id="9803627at2"/>
<dbReference type="Gene3D" id="3.90.550.10">
    <property type="entry name" value="Spore Coat Polysaccharide Biosynthesis Protein SpsA, Chain A"/>
    <property type="match status" value="1"/>
</dbReference>
<dbReference type="InterPro" id="IPR001173">
    <property type="entry name" value="Glyco_trans_2-like"/>
</dbReference>
<gene>
    <name evidence="3" type="ORF">DMA12_05035</name>
</gene>
<evidence type="ECO:0008006" key="5">
    <source>
        <dbReference type="Google" id="ProtNLM"/>
    </source>
</evidence>
<dbReference type="PANTHER" id="PTHR43685">
    <property type="entry name" value="GLYCOSYLTRANSFERASE"/>
    <property type="match status" value="1"/>
</dbReference>
<feature type="domain" description="Glycosyltransferase 2-like" evidence="1">
    <location>
        <begin position="344"/>
        <end position="457"/>
    </location>
</feature>
<dbReference type="SUPFAM" id="SSF53448">
    <property type="entry name" value="Nucleotide-diphospho-sugar transferases"/>
    <property type="match status" value="1"/>
</dbReference>
<comment type="caution">
    <text evidence="3">The sequence shown here is derived from an EMBL/GenBank/DDBJ whole genome shotgun (WGS) entry which is preliminary data.</text>
</comment>
<dbReference type="Pfam" id="PF10111">
    <property type="entry name" value="Glyco_tranf_2_2"/>
    <property type="match status" value="1"/>
</dbReference>
<evidence type="ECO:0000259" key="1">
    <source>
        <dbReference type="Pfam" id="PF00535"/>
    </source>
</evidence>
<evidence type="ECO:0000259" key="2">
    <source>
        <dbReference type="Pfam" id="PF10111"/>
    </source>
</evidence>